<feature type="domain" description="Galactosyltransferase C-terminal" evidence="2">
    <location>
        <begin position="90"/>
        <end position="140"/>
    </location>
</feature>
<dbReference type="GO" id="GO:0016740">
    <property type="term" value="F:transferase activity"/>
    <property type="evidence" value="ECO:0007669"/>
    <property type="project" value="UniProtKB-KW"/>
</dbReference>
<proteinExistence type="predicted"/>
<sequence>SYSRGKRIIFCDADRIPYINFVREHMWKKINRKEVIIGNSYDYFGSYKKIEESKFDWNYILKMSRNPIFYKKIQNYYLEEKNNNGEFIWLAYLAGNSSIDKEIFQSLGGFNEIFKEWGFEHYELGYRLYKYGINFIINNKIFSFHIPHKRKKIFIKFK</sequence>
<reference evidence="3" key="1">
    <citation type="journal article" date="2013" name="Environ. Microbiol.">
        <title>Microbiota from the distal guts of lean and obese adolescents exhibit partial functional redundancy besides clear differences in community structure.</title>
        <authorList>
            <person name="Ferrer M."/>
            <person name="Ruiz A."/>
            <person name="Lanza F."/>
            <person name="Haange S.B."/>
            <person name="Oberbach A."/>
            <person name="Till H."/>
            <person name="Bargiela R."/>
            <person name="Campoy C."/>
            <person name="Segura M.T."/>
            <person name="Richter M."/>
            <person name="von Bergen M."/>
            <person name="Seifert J."/>
            <person name="Suarez A."/>
        </authorList>
    </citation>
    <scope>NUCLEOTIDE SEQUENCE</scope>
</reference>
<evidence type="ECO:0000256" key="1">
    <source>
        <dbReference type="ARBA" id="ARBA00022679"/>
    </source>
</evidence>
<dbReference type="InterPro" id="IPR027791">
    <property type="entry name" value="Galactosyl_T_C"/>
</dbReference>
<keyword evidence="1 3" id="KW-0808">Transferase</keyword>
<name>K1SRW8_9ZZZZ</name>
<organism evidence="3">
    <name type="scientific">human gut metagenome</name>
    <dbReference type="NCBI Taxonomy" id="408170"/>
    <lineage>
        <taxon>unclassified sequences</taxon>
        <taxon>metagenomes</taxon>
        <taxon>organismal metagenomes</taxon>
    </lineage>
</organism>
<evidence type="ECO:0000259" key="2">
    <source>
        <dbReference type="Pfam" id="PF02709"/>
    </source>
</evidence>
<protein>
    <submittedName>
        <fullName evidence="3">Glycosyltransferase</fullName>
    </submittedName>
</protein>
<dbReference type="EMBL" id="AJWZ01006244">
    <property type="protein sequence ID" value="EKC60333.1"/>
    <property type="molecule type" value="Genomic_DNA"/>
</dbReference>
<dbReference type="Pfam" id="PF02709">
    <property type="entry name" value="Glyco_transf_7C"/>
    <property type="match status" value="1"/>
</dbReference>
<dbReference type="AlphaFoldDB" id="K1SRW8"/>
<dbReference type="Gene3D" id="3.90.550.10">
    <property type="entry name" value="Spore Coat Polysaccharide Biosynthesis Protein SpsA, Chain A"/>
    <property type="match status" value="1"/>
</dbReference>
<feature type="non-terminal residue" evidence="3">
    <location>
        <position position="1"/>
    </location>
</feature>
<dbReference type="SUPFAM" id="SSF53448">
    <property type="entry name" value="Nucleotide-diphospho-sugar transferases"/>
    <property type="match status" value="1"/>
</dbReference>
<comment type="caution">
    <text evidence="3">The sequence shown here is derived from an EMBL/GenBank/DDBJ whole genome shotgun (WGS) entry which is preliminary data.</text>
</comment>
<dbReference type="InterPro" id="IPR029044">
    <property type="entry name" value="Nucleotide-diphossugar_trans"/>
</dbReference>
<accession>K1SRW8</accession>
<evidence type="ECO:0000313" key="3">
    <source>
        <dbReference type="EMBL" id="EKC60333.1"/>
    </source>
</evidence>
<gene>
    <name evidence="3" type="ORF">OBE_09027</name>
</gene>